<reference evidence="1 2" key="2">
    <citation type="journal article" date="2012" name="Proc. Natl. Acad. Sci. U.S.A.">
        <title>Antigenic diversity is generated by distinct evolutionary mechanisms in African trypanosome species.</title>
        <authorList>
            <person name="Jackson A.P."/>
            <person name="Berry A."/>
            <person name="Aslett M."/>
            <person name="Allison H.C."/>
            <person name="Burton P."/>
            <person name="Vavrova-Anderson J."/>
            <person name="Brown R."/>
            <person name="Browne H."/>
            <person name="Corton N."/>
            <person name="Hauser H."/>
            <person name="Gamble J."/>
            <person name="Gilderthorp R."/>
            <person name="Marcello L."/>
            <person name="McQuillan J."/>
            <person name="Otto T.D."/>
            <person name="Quail M.A."/>
            <person name="Sanders M.J."/>
            <person name="van Tonder A."/>
            <person name="Ginger M.L."/>
            <person name="Field M.C."/>
            <person name="Barry J.D."/>
            <person name="Hertz-Fowler C."/>
            <person name="Berriman M."/>
        </authorList>
    </citation>
    <scope>NUCLEOTIDE SEQUENCE [LARGE SCALE GENOMIC DNA]</scope>
    <source>
        <strain evidence="1 2">IL3000</strain>
    </source>
</reference>
<sequence>MGPRCGCFIIPSHLPTHFKPIHTSGRVSAKKKNPTVFHRSFSSDHLRVAFGGSRPSTAMAVCSGHLPVLGTANPQKSNPILPGLSTGEPGLPHHNCNSSDNNDRLACRAATITLINFH</sequence>
<evidence type="ECO:0000313" key="2">
    <source>
        <dbReference type="Proteomes" id="UP000000702"/>
    </source>
</evidence>
<organism evidence="1 2">
    <name type="scientific">Trypanosoma congolense (strain IL3000)</name>
    <dbReference type="NCBI Taxonomy" id="1068625"/>
    <lineage>
        <taxon>Eukaryota</taxon>
        <taxon>Discoba</taxon>
        <taxon>Euglenozoa</taxon>
        <taxon>Kinetoplastea</taxon>
        <taxon>Metakinetoplastina</taxon>
        <taxon>Trypanosomatida</taxon>
        <taxon>Trypanosomatidae</taxon>
        <taxon>Trypanosoma</taxon>
        <taxon>Nannomonas</taxon>
    </lineage>
</organism>
<protein>
    <submittedName>
        <fullName evidence="1">Uncharacterized protein</fullName>
    </submittedName>
</protein>
<accession>F9W9I9</accession>
<gene>
    <name evidence="1" type="ORF">TCIL3000_0_45810</name>
</gene>
<dbReference type="Proteomes" id="UP000000702">
    <property type="component" value="Unassembled WGS sequence"/>
</dbReference>
<proteinExistence type="predicted"/>
<dbReference type="EMBL" id="CAEQ01001319">
    <property type="protein sequence ID" value="CCD13891.1"/>
    <property type="molecule type" value="Genomic_DNA"/>
</dbReference>
<dbReference type="AlphaFoldDB" id="F9W9I9"/>
<reference evidence="2" key="1">
    <citation type="submission" date="2011-07" db="EMBL/GenBank/DDBJ databases">
        <title>Divergent evolution of antigenic variation in African trypanosomes.</title>
        <authorList>
            <person name="Jackson A.P."/>
            <person name="Berry A."/>
            <person name="Allison H.C."/>
            <person name="Burton P."/>
            <person name="Anderson J."/>
            <person name="Aslett M."/>
            <person name="Brown R."/>
            <person name="Corton N."/>
            <person name="Harris D."/>
            <person name="Hauser H."/>
            <person name="Gamble J."/>
            <person name="Gilderthorp R."/>
            <person name="McQuillan J."/>
            <person name="Quail M.A."/>
            <person name="Sanders M."/>
            <person name="Van Tonder A."/>
            <person name="Ginger M.L."/>
            <person name="Donelson J.E."/>
            <person name="Field M.C."/>
            <person name="Barry J.D."/>
            <person name="Berriman M."/>
            <person name="Hertz-Fowler C."/>
        </authorList>
    </citation>
    <scope>NUCLEOTIDE SEQUENCE [LARGE SCALE GENOMIC DNA]</scope>
    <source>
        <strain evidence="2">IL3000</strain>
    </source>
</reference>
<evidence type="ECO:0000313" key="1">
    <source>
        <dbReference type="EMBL" id="CCD13891.1"/>
    </source>
</evidence>
<keyword evidence="2" id="KW-1185">Reference proteome</keyword>
<name>F9W9I9_TRYCI</name>
<comment type="caution">
    <text evidence="1">The sequence shown here is derived from an EMBL/GenBank/DDBJ whole genome shotgun (WGS) entry which is preliminary data.</text>
</comment>